<keyword evidence="2" id="KW-0808">Transferase</keyword>
<accession>A0AAW5JVX6</accession>
<evidence type="ECO:0000256" key="2">
    <source>
        <dbReference type="ARBA" id="ARBA00022679"/>
    </source>
</evidence>
<dbReference type="InterPro" id="IPR000905">
    <property type="entry name" value="Gcp-like_dom"/>
</dbReference>
<dbReference type="GO" id="GO:0061711">
    <property type="term" value="F:tRNA N(6)-L-threonylcarbamoyladenine synthase activity"/>
    <property type="evidence" value="ECO:0007669"/>
    <property type="project" value="UniProtKB-EC"/>
</dbReference>
<dbReference type="EC" id="2.3.1.234" evidence="1"/>
<evidence type="ECO:0000313" key="8">
    <source>
        <dbReference type="EMBL" id="MCQ4771365.1"/>
    </source>
</evidence>
<dbReference type="InterPro" id="IPR017860">
    <property type="entry name" value="Peptidase_M22_CS"/>
</dbReference>
<evidence type="ECO:0000259" key="7">
    <source>
        <dbReference type="Pfam" id="PF00814"/>
    </source>
</evidence>
<keyword evidence="3" id="KW-0819">tRNA processing</keyword>
<dbReference type="PROSITE" id="PS01016">
    <property type="entry name" value="GLYCOPROTEASE"/>
    <property type="match status" value="1"/>
</dbReference>
<gene>
    <name evidence="8" type="ORF">NE579_13025</name>
</gene>
<dbReference type="InterPro" id="IPR017861">
    <property type="entry name" value="KAE1/TsaD"/>
</dbReference>
<protein>
    <recommendedName>
        <fullName evidence="1">N(6)-L-threonylcarbamoyladenine synthase</fullName>
        <ecNumber evidence="1">2.3.1.234</ecNumber>
    </recommendedName>
</protein>
<evidence type="ECO:0000256" key="3">
    <source>
        <dbReference type="ARBA" id="ARBA00022694"/>
    </source>
</evidence>
<dbReference type="Gene3D" id="3.30.420.40">
    <property type="match status" value="2"/>
</dbReference>
<evidence type="ECO:0000256" key="4">
    <source>
        <dbReference type="ARBA" id="ARBA00022723"/>
    </source>
</evidence>
<dbReference type="RefSeq" id="WP_256304557.1">
    <property type="nucleotide sequence ID" value="NZ_JANFYS010000029.1"/>
</dbReference>
<dbReference type="PRINTS" id="PR00789">
    <property type="entry name" value="OSIALOPTASE"/>
</dbReference>
<feature type="domain" description="Gcp-like" evidence="7">
    <location>
        <begin position="48"/>
        <end position="295"/>
    </location>
</feature>
<dbReference type="GO" id="GO:0006400">
    <property type="term" value="P:tRNA modification"/>
    <property type="evidence" value="ECO:0007669"/>
    <property type="project" value="UniProtKB-ARBA"/>
</dbReference>
<dbReference type="GO" id="GO:0046872">
    <property type="term" value="F:metal ion binding"/>
    <property type="evidence" value="ECO:0007669"/>
    <property type="project" value="UniProtKB-KW"/>
</dbReference>
<evidence type="ECO:0000313" key="9">
    <source>
        <dbReference type="Proteomes" id="UP001204562"/>
    </source>
</evidence>
<dbReference type="AlphaFoldDB" id="A0AAW5JVX6"/>
<dbReference type="Pfam" id="PF00814">
    <property type="entry name" value="TsaD"/>
    <property type="match status" value="1"/>
</dbReference>
<keyword evidence="5" id="KW-0012">Acyltransferase</keyword>
<dbReference type="Proteomes" id="UP001204562">
    <property type="component" value="Unassembled WGS sequence"/>
</dbReference>
<reference evidence="8" key="1">
    <citation type="submission" date="2022-06" db="EMBL/GenBank/DDBJ databases">
        <title>Isolation of gut microbiota from human fecal samples.</title>
        <authorList>
            <person name="Pamer E.G."/>
            <person name="Barat B."/>
            <person name="Waligurski E."/>
            <person name="Medina S."/>
            <person name="Paddock L."/>
            <person name="Mostad J."/>
        </authorList>
    </citation>
    <scope>NUCLEOTIDE SEQUENCE</scope>
    <source>
        <strain evidence="8">DFI.9.91</strain>
    </source>
</reference>
<comment type="catalytic activity">
    <reaction evidence="6">
        <text>L-threonylcarbamoyladenylate + adenosine(37) in tRNA = N(6)-L-threonylcarbamoyladenosine(37) in tRNA + AMP + H(+)</text>
        <dbReference type="Rhea" id="RHEA:37059"/>
        <dbReference type="Rhea" id="RHEA-COMP:10162"/>
        <dbReference type="Rhea" id="RHEA-COMP:10163"/>
        <dbReference type="ChEBI" id="CHEBI:15378"/>
        <dbReference type="ChEBI" id="CHEBI:73682"/>
        <dbReference type="ChEBI" id="CHEBI:74411"/>
        <dbReference type="ChEBI" id="CHEBI:74418"/>
        <dbReference type="ChEBI" id="CHEBI:456215"/>
        <dbReference type="EC" id="2.3.1.234"/>
    </reaction>
</comment>
<dbReference type="PANTHER" id="PTHR11735">
    <property type="entry name" value="TRNA N6-ADENOSINE THREONYLCARBAMOYLTRANSFERASE"/>
    <property type="match status" value="1"/>
</dbReference>
<dbReference type="SUPFAM" id="SSF53067">
    <property type="entry name" value="Actin-like ATPase domain"/>
    <property type="match status" value="1"/>
</dbReference>
<proteinExistence type="predicted"/>
<dbReference type="GO" id="GO:0070525">
    <property type="term" value="P:tRNA threonylcarbamoyladenosine metabolic process"/>
    <property type="evidence" value="ECO:0007669"/>
    <property type="project" value="UniProtKB-ARBA"/>
</dbReference>
<sequence>MPVCLGIDTSNYTTSVALFDGMRGYNLGRLLEVPEGALGLRQSDALFQHVKRLPLLIHRLRAEGKLDAPISAVGASVKPRWVEGSYMPCFLAGESQGRSLADLLHVPFYPCAHQQGHIAAAAWSAGRAELLDRPHLAWHLSGGTTELVLVEPAGATVECTCIGGTSDISAGQLIDRAGKLLNLTFPAGKAVDALARGAEEVRGFPVKVKDLTFSLSGVENQVKAQAESGTDPARIARFVLETVAGAVVRTTRAALERYPGLPVLCSGGVASNGLLRERMTDAVFAPPQYSTDNALGVAILAGRALKQEAST</sequence>
<keyword evidence="4" id="KW-0479">Metal-binding</keyword>
<dbReference type="GO" id="GO:0016301">
    <property type="term" value="F:kinase activity"/>
    <property type="evidence" value="ECO:0007669"/>
    <property type="project" value="UniProtKB-KW"/>
</dbReference>
<keyword evidence="8" id="KW-0418">Kinase</keyword>
<dbReference type="PANTHER" id="PTHR11735:SF11">
    <property type="entry name" value="TRNA THREONYLCARBAMOYLADENOSINE BIOSYNTHESIS PROTEIN TSAB"/>
    <property type="match status" value="1"/>
</dbReference>
<evidence type="ECO:0000256" key="6">
    <source>
        <dbReference type="ARBA" id="ARBA00048117"/>
    </source>
</evidence>
<name>A0AAW5JVX6_9FIRM</name>
<dbReference type="GO" id="GO:0005829">
    <property type="term" value="C:cytosol"/>
    <property type="evidence" value="ECO:0007669"/>
    <property type="project" value="TreeGrafter"/>
</dbReference>
<dbReference type="EMBL" id="JANFYS010000029">
    <property type="protein sequence ID" value="MCQ4771365.1"/>
    <property type="molecule type" value="Genomic_DNA"/>
</dbReference>
<evidence type="ECO:0000256" key="1">
    <source>
        <dbReference type="ARBA" id="ARBA00012156"/>
    </source>
</evidence>
<organism evidence="8 9">
    <name type="scientific">Intestinimonas massiliensis</name>
    <name type="common">ex Afouda et al. 2020</name>
    <dbReference type="NCBI Taxonomy" id="1673721"/>
    <lineage>
        <taxon>Bacteria</taxon>
        <taxon>Bacillati</taxon>
        <taxon>Bacillota</taxon>
        <taxon>Clostridia</taxon>
        <taxon>Eubacteriales</taxon>
        <taxon>Intestinimonas</taxon>
    </lineage>
</organism>
<dbReference type="InterPro" id="IPR043129">
    <property type="entry name" value="ATPase_NBD"/>
</dbReference>
<comment type="caution">
    <text evidence="8">The sequence shown here is derived from an EMBL/GenBank/DDBJ whole genome shotgun (WGS) entry which is preliminary data.</text>
</comment>
<evidence type="ECO:0000256" key="5">
    <source>
        <dbReference type="ARBA" id="ARBA00023315"/>
    </source>
</evidence>